<keyword evidence="1" id="KW-0175">Coiled coil</keyword>
<comment type="caution">
    <text evidence="3">The sequence shown here is derived from an EMBL/GenBank/DDBJ whole genome shotgun (WGS) entry which is preliminary data.</text>
</comment>
<feature type="coiled-coil region" evidence="1">
    <location>
        <begin position="47"/>
        <end position="129"/>
    </location>
</feature>
<evidence type="ECO:0000256" key="2">
    <source>
        <dbReference type="SAM" id="Phobius"/>
    </source>
</evidence>
<keyword evidence="2" id="KW-1133">Transmembrane helix</keyword>
<evidence type="ECO:0000313" key="4">
    <source>
        <dbReference type="Proteomes" id="UP000003120"/>
    </source>
</evidence>
<keyword evidence="2" id="KW-0812">Transmembrane</keyword>
<keyword evidence="2" id="KW-0472">Membrane</keyword>
<dbReference type="AlphaFoldDB" id="A0AAN4ATZ4"/>
<organism evidence="3 4">
    <name type="scientific">Fusobacterium necrophorum subsp. funduliforme Fnf 1007</name>
    <dbReference type="NCBI Taxonomy" id="1161424"/>
    <lineage>
        <taxon>Bacteria</taxon>
        <taxon>Fusobacteriati</taxon>
        <taxon>Fusobacteriota</taxon>
        <taxon>Fusobacteriia</taxon>
        <taxon>Fusobacteriales</taxon>
        <taxon>Fusobacteriaceae</taxon>
        <taxon>Fusobacterium</taxon>
    </lineage>
</organism>
<feature type="transmembrane region" description="Helical" evidence="2">
    <location>
        <begin position="135"/>
        <end position="157"/>
    </location>
</feature>
<dbReference type="EMBL" id="ALKK01000011">
    <property type="protein sequence ID" value="EJU18757.1"/>
    <property type="molecule type" value="Genomic_DNA"/>
</dbReference>
<dbReference type="RefSeq" id="WP_005960369.1">
    <property type="nucleotide sequence ID" value="NZ_ALKK01000011.1"/>
</dbReference>
<proteinExistence type="predicted"/>
<name>A0AAN4ATZ4_9FUSO</name>
<dbReference type="GeneID" id="75075260"/>
<evidence type="ECO:0000313" key="3">
    <source>
        <dbReference type="EMBL" id="EJU18757.1"/>
    </source>
</evidence>
<protein>
    <submittedName>
        <fullName evidence="3">Uncharacterized protein</fullName>
    </submittedName>
</protein>
<evidence type="ECO:0000256" key="1">
    <source>
        <dbReference type="SAM" id="Coils"/>
    </source>
</evidence>
<accession>A0AAN4ATZ4</accession>
<gene>
    <name evidence="3" type="ORF">HMPREF1127_1049</name>
</gene>
<reference evidence="3 4" key="1">
    <citation type="submission" date="2012-07" db="EMBL/GenBank/DDBJ databases">
        <authorList>
            <person name="Durkin A.S."/>
            <person name="McCorrison J."/>
            <person name="Torralba M."/>
            <person name="Gillis M."/>
            <person name="Methe B."/>
            <person name="Sutton G."/>
            <person name="Nelson K.E."/>
        </authorList>
    </citation>
    <scope>NUCLEOTIDE SEQUENCE [LARGE SCALE GENOMIC DNA]</scope>
    <source>
        <strain evidence="3 4">Fnf 1007</strain>
    </source>
</reference>
<dbReference type="Proteomes" id="UP000003120">
    <property type="component" value="Unassembled WGS sequence"/>
</dbReference>
<sequence length="159" mass="18928">MKKQIFTRNGLRITVENERKTFSVLKAYMKSWGLDIKTSRRNTNIGHEGMEQLIQSLLDEYANYKIEIFNERLEEIKKEFNKKTEEIRLEEAENREKLLSTILESEELIAKLKNSVKEKEIENMKIEKMYRKMKMGCIGISVICSTVWLAIFLQYLYSM</sequence>